<dbReference type="InterPro" id="IPR020999">
    <property type="entry name" value="Chitin_synth_reg_RCR"/>
</dbReference>
<evidence type="ECO:0000313" key="4">
    <source>
        <dbReference type="Proteomes" id="UP000190274"/>
    </source>
</evidence>
<reference evidence="3 4" key="1">
    <citation type="submission" date="2016-03" db="EMBL/GenBank/DDBJ databases">
        <authorList>
            <person name="Devillers H."/>
        </authorList>
    </citation>
    <scope>NUCLEOTIDE SEQUENCE [LARGE SCALE GENOMIC DNA]</scope>
    <source>
        <strain evidence="3">CBS 10888</strain>
    </source>
</reference>
<dbReference type="Proteomes" id="UP000190274">
    <property type="component" value="Chromosome F"/>
</dbReference>
<feature type="region of interest" description="Disordered" evidence="1">
    <location>
        <begin position="196"/>
        <end position="228"/>
    </location>
</feature>
<keyword evidence="2" id="KW-0812">Transmembrane</keyword>
<protein>
    <submittedName>
        <fullName evidence="3">LADA_0F05996g1_1</fullName>
    </submittedName>
</protein>
<name>A0A1G4JJU6_9SACH</name>
<dbReference type="EMBL" id="LT598458">
    <property type="protein sequence ID" value="SCU90716.1"/>
    <property type="molecule type" value="Genomic_DNA"/>
</dbReference>
<evidence type="ECO:0000256" key="2">
    <source>
        <dbReference type="SAM" id="Phobius"/>
    </source>
</evidence>
<feature type="region of interest" description="Disordered" evidence="1">
    <location>
        <begin position="130"/>
        <end position="152"/>
    </location>
</feature>
<organism evidence="3 4">
    <name type="scientific">Lachancea dasiensis</name>
    <dbReference type="NCBI Taxonomy" id="1072105"/>
    <lineage>
        <taxon>Eukaryota</taxon>
        <taxon>Fungi</taxon>
        <taxon>Dikarya</taxon>
        <taxon>Ascomycota</taxon>
        <taxon>Saccharomycotina</taxon>
        <taxon>Saccharomycetes</taxon>
        <taxon>Saccharomycetales</taxon>
        <taxon>Saccharomycetaceae</taxon>
        <taxon>Lachancea</taxon>
    </lineage>
</organism>
<dbReference type="PANTHER" id="PTHR28187">
    <property type="entry name" value="PROTEIN RCR1-RELATED"/>
    <property type="match status" value="1"/>
</dbReference>
<feature type="compositionally biased region" description="Polar residues" evidence="1">
    <location>
        <begin position="137"/>
        <end position="152"/>
    </location>
</feature>
<evidence type="ECO:0000313" key="3">
    <source>
        <dbReference type="EMBL" id="SCU90716.1"/>
    </source>
</evidence>
<dbReference type="PANTHER" id="PTHR28187:SF1">
    <property type="entry name" value="PROTEIN RCR1-RELATED"/>
    <property type="match status" value="1"/>
</dbReference>
<dbReference type="OrthoDB" id="4088875at2759"/>
<keyword evidence="2" id="KW-0472">Membrane</keyword>
<feature type="compositionally biased region" description="Polar residues" evidence="1">
    <location>
        <begin position="198"/>
        <end position="207"/>
    </location>
</feature>
<dbReference type="GO" id="GO:0016192">
    <property type="term" value="P:vesicle-mediated transport"/>
    <property type="evidence" value="ECO:0007669"/>
    <property type="project" value="TreeGrafter"/>
</dbReference>
<gene>
    <name evidence="3" type="ORF">LADA_0F05996G</name>
</gene>
<dbReference type="Pfam" id="PF12273">
    <property type="entry name" value="RCR"/>
    <property type="match status" value="1"/>
</dbReference>
<evidence type="ECO:0000256" key="1">
    <source>
        <dbReference type="SAM" id="MobiDB-lite"/>
    </source>
</evidence>
<dbReference type="AlphaFoldDB" id="A0A1G4JJU6"/>
<keyword evidence="4" id="KW-1185">Reference proteome</keyword>
<keyword evidence="2" id="KW-1133">Transmembrane helix</keyword>
<proteinExistence type="predicted"/>
<feature type="transmembrane region" description="Helical" evidence="2">
    <location>
        <begin position="38"/>
        <end position="61"/>
    </location>
</feature>
<accession>A0A1G4JJU6</accession>
<sequence length="228" mass="25779">MFIIKESTEAGLPSTMSFMRRSNDDDCYGWSCGSEWVWARWILFVFFILAIAALALTAIRVNGKRVRMGQRPIAGTAWFMPPTYRQSERDVRGSTQDYVPPYTETANPNDLGYYDNQGIFHLNSKAENAEAAPPFTEPQTNEGSPQFPSPAVTQNISHERTHSLDFSRDYHQYYRGTATEQNIPDLRGETSREVQHGHLNTGTNDESANFEMEQRPPTVPQNAHVNGA</sequence>